<dbReference type="PROSITE" id="PS01124">
    <property type="entry name" value="HTH_ARAC_FAMILY_2"/>
    <property type="match status" value="1"/>
</dbReference>
<keyword evidence="3" id="KW-0804">Transcription</keyword>
<evidence type="ECO:0000256" key="2">
    <source>
        <dbReference type="ARBA" id="ARBA00023125"/>
    </source>
</evidence>
<keyword evidence="1" id="KW-0805">Transcription regulation</keyword>
<dbReference type="InterPro" id="IPR018062">
    <property type="entry name" value="HTH_AraC-typ_CS"/>
</dbReference>
<dbReference type="PROSITE" id="PS00041">
    <property type="entry name" value="HTH_ARAC_FAMILY_1"/>
    <property type="match status" value="1"/>
</dbReference>
<evidence type="ECO:0000256" key="1">
    <source>
        <dbReference type="ARBA" id="ARBA00023015"/>
    </source>
</evidence>
<keyword evidence="2" id="KW-0238">DNA-binding</keyword>
<evidence type="ECO:0000256" key="3">
    <source>
        <dbReference type="ARBA" id="ARBA00023163"/>
    </source>
</evidence>
<dbReference type="InterPro" id="IPR018060">
    <property type="entry name" value="HTH_AraC"/>
</dbReference>
<comment type="caution">
    <text evidence="5">The sequence shown here is derived from an EMBL/GenBank/DDBJ whole genome shotgun (WGS) entry which is preliminary data.</text>
</comment>
<gene>
    <name evidence="5" type="ORF">OMP38_02880</name>
</gene>
<evidence type="ECO:0000259" key="4">
    <source>
        <dbReference type="PROSITE" id="PS01124"/>
    </source>
</evidence>
<evidence type="ECO:0000313" key="5">
    <source>
        <dbReference type="EMBL" id="MDG0789907.1"/>
    </source>
</evidence>
<dbReference type="Pfam" id="PF12833">
    <property type="entry name" value="HTH_18"/>
    <property type="match status" value="1"/>
</dbReference>
<dbReference type="Proteomes" id="UP001153387">
    <property type="component" value="Unassembled WGS sequence"/>
</dbReference>
<dbReference type="EMBL" id="JAPDHZ010000002">
    <property type="protein sequence ID" value="MDG0789907.1"/>
    <property type="molecule type" value="Genomic_DNA"/>
</dbReference>
<dbReference type="InterPro" id="IPR009057">
    <property type="entry name" value="Homeodomain-like_sf"/>
</dbReference>
<name>A0A9X4QL88_9BACL</name>
<dbReference type="PANTHER" id="PTHR43280">
    <property type="entry name" value="ARAC-FAMILY TRANSCRIPTIONAL REGULATOR"/>
    <property type="match status" value="1"/>
</dbReference>
<feature type="domain" description="HTH araC/xylS-type" evidence="4">
    <location>
        <begin position="68"/>
        <end position="166"/>
    </location>
</feature>
<reference evidence="5 6" key="1">
    <citation type="submission" date="2022-10" db="EMBL/GenBank/DDBJ databases">
        <title>Comparative genomic analysis of Cohnella hashimotonis sp. nov., isolated from the International Space Station.</title>
        <authorList>
            <person name="Simpson A."/>
            <person name="Venkateswaran K."/>
        </authorList>
    </citation>
    <scope>NUCLEOTIDE SEQUENCE [LARGE SCALE GENOMIC DNA]</scope>
    <source>
        <strain evidence="5 6">DSM 18997</strain>
    </source>
</reference>
<evidence type="ECO:0000313" key="6">
    <source>
        <dbReference type="Proteomes" id="UP001153387"/>
    </source>
</evidence>
<dbReference type="InterPro" id="IPR020449">
    <property type="entry name" value="Tscrpt_reg_AraC-type_HTH"/>
</dbReference>
<accession>A0A9X4QL88</accession>
<dbReference type="SMART" id="SM00342">
    <property type="entry name" value="HTH_ARAC"/>
    <property type="match status" value="1"/>
</dbReference>
<dbReference type="RefSeq" id="WP_277563794.1">
    <property type="nucleotide sequence ID" value="NZ_JAPDHZ010000002.1"/>
</dbReference>
<dbReference type="PRINTS" id="PR00032">
    <property type="entry name" value="HTHARAC"/>
</dbReference>
<dbReference type="GO" id="GO:0003700">
    <property type="term" value="F:DNA-binding transcription factor activity"/>
    <property type="evidence" value="ECO:0007669"/>
    <property type="project" value="InterPro"/>
</dbReference>
<proteinExistence type="predicted"/>
<dbReference type="Gene3D" id="1.10.10.60">
    <property type="entry name" value="Homeodomain-like"/>
    <property type="match status" value="2"/>
</dbReference>
<dbReference type="PANTHER" id="PTHR43280:SF28">
    <property type="entry name" value="HTH-TYPE TRANSCRIPTIONAL ACTIVATOR RHAS"/>
    <property type="match status" value="1"/>
</dbReference>
<keyword evidence="6" id="KW-1185">Reference proteome</keyword>
<dbReference type="SUPFAM" id="SSF46689">
    <property type="entry name" value="Homeodomain-like"/>
    <property type="match status" value="2"/>
</dbReference>
<sequence>MKCSLALREGFERCLQEIDDELRASEIGGRHAVSLLVQRILLSVHRELGVSGGDEASLPPAIGPLWMRDTLLFIDEHYSKEIGLRELSKRASVSPAHFSRVFKQMTGMNVTGFIAAKRIVKAKELLVGTDQNVAQIAAACGFDSLPHFHRLFKRVAGGTPAAYRKSLSR</sequence>
<dbReference type="GO" id="GO:0043565">
    <property type="term" value="F:sequence-specific DNA binding"/>
    <property type="evidence" value="ECO:0007669"/>
    <property type="project" value="InterPro"/>
</dbReference>
<organism evidence="5 6">
    <name type="scientific">Cohnella ginsengisoli</name>
    <dbReference type="NCBI Taxonomy" id="425004"/>
    <lineage>
        <taxon>Bacteria</taxon>
        <taxon>Bacillati</taxon>
        <taxon>Bacillota</taxon>
        <taxon>Bacilli</taxon>
        <taxon>Bacillales</taxon>
        <taxon>Paenibacillaceae</taxon>
        <taxon>Cohnella</taxon>
    </lineage>
</organism>
<dbReference type="AlphaFoldDB" id="A0A9X4QL88"/>
<protein>
    <submittedName>
        <fullName evidence="5">AraC family transcriptional regulator</fullName>
    </submittedName>
</protein>